<dbReference type="SUPFAM" id="SSF48239">
    <property type="entry name" value="Terpenoid cyclases/Protein prenyltransferases"/>
    <property type="match status" value="1"/>
</dbReference>
<sequence>MALTIKASFTSSHTPFPKKQSPKIVKLNQVDFNSALAPEKWSIIQENTLASTSLNHLTNLPDQHFSNSKVLSQDDICVKHHGERLRAFKQTLAKTSCEDAFEGLVMIDAIQRLGIECNFQEEIDAILKRQYLIPTTNDYDLHETALRFRLLRQEGYHVLPGVFNNFKDEGKFKKELTDDIKGLMGLFEASQLSIVGEDILDEASDYSHRLLNSSTTHLDDTQARIVKNTLQYPHHKSLSRFMAKNFIRDFQRSNGWMNELQELAKIDIKMVQSQHKQEILKISRWWKDVGLSKELKFARNQPLKWHMWSMATLADPSLSEQRVDLTKPISFIYLIDDIFDVYGTLDELILFTEVINRWDIAAAEQLPDHMRICFMALDNITDEISHKVYKQLGWNPVDSLRKTWASLCNAFLVEAKWFGSGQLPNAEEYLNNGIISSGVHVVLVHIFFLLGHGVTKENVELIDNHPPIMSSTAAILRLWDDLGSAKDEDQDGHDGSYVECYMKEYKGCSVESVRKKVKDMISNAWKQLNQECLSPNRFSSTFNKACLNLARMVPLMYDYDDCQQLPLLESHVKSILQDTLS</sequence>
<dbReference type="Proteomes" id="UP000027138">
    <property type="component" value="Unassembled WGS sequence"/>
</dbReference>
<dbReference type="InterPro" id="IPR001906">
    <property type="entry name" value="Terpene_synth_N"/>
</dbReference>
<evidence type="ECO:0000313" key="8">
    <source>
        <dbReference type="EMBL" id="KDP20833.1"/>
    </source>
</evidence>
<evidence type="ECO:0000259" key="6">
    <source>
        <dbReference type="Pfam" id="PF01397"/>
    </source>
</evidence>
<proteinExistence type="inferred from homology"/>
<keyword evidence="9" id="KW-1185">Reference proteome</keyword>
<comment type="cofactor">
    <cofactor evidence="1">
        <name>Mg(2+)</name>
        <dbReference type="ChEBI" id="CHEBI:18420"/>
    </cofactor>
</comment>
<dbReference type="FunFam" id="1.10.600.10:FF:000007">
    <property type="entry name" value="Isoprene synthase, chloroplastic"/>
    <property type="match status" value="1"/>
</dbReference>
<protein>
    <submittedName>
        <fullName evidence="8">Uncharacterized protein</fullName>
    </submittedName>
</protein>
<dbReference type="GO" id="GO:0016102">
    <property type="term" value="P:diterpenoid biosynthetic process"/>
    <property type="evidence" value="ECO:0007669"/>
    <property type="project" value="InterPro"/>
</dbReference>
<evidence type="ECO:0000313" key="9">
    <source>
        <dbReference type="Proteomes" id="UP000027138"/>
    </source>
</evidence>
<dbReference type="Gene3D" id="1.10.600.10">
    <property type="entry name" value="Farnesyl Diphosphate Synthase"/>
    <property type="match status" value="1"/>
</dbReference>
<dbReference type="SUPFAM" id="SSF48576">
    <property type="entry name" value="Terpenoid synthases"/>
    <property type="match status" value="1"/>
</dbReference>
<keyword evidence="3" id="KW-0479">Metal-binding</keyword>
<feature type="domain" description="Terpene synthase N-terminal" evidence="6">
    <location>
        <begin position="60"/>
        <end position="227"/>
    </location>
</feature>
<evidence type="ECO:0000256" key="5">
    <source>
        <dbReference type="ARBA" id="ARBA00023239"/>
    </source>
</evidence>
<dbReference type="Gene3D" id="1.50.10.130">
    <property type="entry name" value="Terpene synthase, N-terminal domain"/>
    <property type="match status" value="1"/>
</dbReference>
<dbReference type="AlphaFoldDB" id="A0A067JDK5"/>
<evidence type="ECO:0000259" key="7">
    <source>
        <dbReference type="Pfam" id="PF03936"/>
    </source>
</evidence>
<dbReference type="InterPro" id="IPR034741">
    <property type="entry name" value="Terpene_cyclase-like_1_C"/>
</dbReference>
<dbReference type="InterPro" id="IPR036965">
    <property type="entry name" value="Terpene_synth_N_sf"/>
</dbReference>
<evidence type="ECO:0000256" key="3">
    <source>
        <dbReference type="ARBA" id="ARBA00022723"/>
    </source>
</evidence>
<dbReference type="Pfam" id="PF01397">
    <property type="entry name" value="Terpene_synth"/>
    <property type="match status" value="1"/>
</dbReference>
<gene>
    <name evidence="8" type="ORF">JCGZ_21304</name>
</gene>
<reference evidence="8 9" key="1">
    <citation type="journal article" date="2014" name="PLoS ONE">
        <title>Global Analysis of Gene Expression Profiles in Physic Nut (Jatropha curcas L.) Seedlings Exposed to Salt Stress.</title>
        <authorList>
            <person name="Zhang L."/>
            <person name="Zhang C."/>
            <person name="Wu P."/>
            <person name="Chen Y."/>
            <person name="Li M."/>
            <person name="Jiang H."/>
            <person name="Wu G."/>
        </authorList>
    </citation>
    <scope>NUCLEOTIDE SEQUENCE [LARGE SCALE GENOMIC DNA]</scope>
    <source>
        <strain evidence="9">cv. GZQX0401</strain>
        <tissue evidence="8">Young leaves</tissue>
    </source>
</reference>
<dbReference type="OrthoDB" id="1921927at2759"/>
<feature type="domain" description="Terpene synthase metal-binding" evidence="7">
    <location>
        <begin position="287"/>
        <end position="527"/>
    </location>
</feature>
<dbReference type="InterPro" id="IPR005630">
    <property type="entry name" value="Terpene_synthase_metal-bd"/>
</dbReference>
<dbReference type="CDD" id="cd00684">
    <property type="entry name" value="Terpene_cyclase_plant_C1"/>
    <property type="match status" value="1"/>
</dbReference>
<dbReference type="PANTHER" id="PTHR31225">
    <property type="entry name" value="OS04G0344100 PROTEIN-RELATED"/>
    <property type="match status" value="1"/>
</dbReference>
<evidence type="ECO:0000256" key="4">
    <source>
        <dbReference type="ARBA" id="ARBA00022842"/>
    </source>
</evidence>
<dbReference type="InterPro" id="IPR008930">
    <property type="entry name" value="Terpenoid_cyclase/PrenylTrfase"/>
</dbReference>
<dbReference type="InterPro" id="IPR044814">
    <property type="entry name" value="Terpene_cyclase_plant_C1"/>
</dbReference>
<dbReference type="Pfam" id="PF03936">
    <property type="entry name" value="Terpene_synth_C"/>
    <property type="match status" value="1"/>
</dbReference>
<dbReference type="InterPro" id="IPR008949">
    <property type="entry name" value="Isoprenoid_synthase_dom_sf"/>
</dbReference>
<organism evidence="8 9">
    <name type="scientific">Jatropha curcas</name>
    <name type="common">Barbados nut</name>
    <dbReference type="NCBI Taxonomy" id="180498"/>
    <lineage>
        <taxon>Eukaryota</taxon>
        <taxon>Viridiplantae</taxon>
        <taxon>Streptophyta</taxon>
        <taxon>Embryophyta</taxon>
        <taxon>Tracheophyta</taxon>
        <taxon>Spermatophyta</taxon>
        <taxon>Magnoliopsida</taxon>
        <taxon>eudicotyledons</taxon>
        <taxon>Gunneridae</taxon>
        <taxon>Pentapetalae</taxon>
        <taxon>rosids</taxon>
        <taxon>fabids</taxon>
        <taxon>Malpighiales</taxon>
        <taxon>Euphorbiaceae</taxon>
        <taxon>Crotonoideae</taxon>
        <taxon>Jatropheae</taxon>
        <taxon>Jatropha</taxon>
    </lineage>
</organism>
<name>A0A067JDK5_JATCU</name>
<dbReference type="EMBL" id="KK915662">
    <property type="protein sequence ID" value="KDP20833.1"/>
    <property type="molecule type" value="Genomic_DNA"/>
</dbReference>
<dbReference type="GO" id="GO:0000287">
    <property type="term" value="F:magnesium ion binding"/>
    <property type="evidence" value="ECO:0007669"/>
    <property type="project" value="InterPro"/>
</dbReference>
<accession>A0A067JDK5</accession>
<keyword evidence="4" id="KW-0460">Magnesium</keyword>
<dbReference type="STRING" id="180498.A0A067JDK5"/>
<comment type="similarity">
    <text evidence="2">Belongs to the terpene synthase family.</text>
</comment>
<evidence type="ECO:0000256" key="1">
    <source>
        <dbReference type="ARBA" id="ARBA00001946"/>
    </source>
</evidence>
<dbReference type="SFLD" id="SFLDG01019">
    <property type="entry name" value="Terpene_Cyclase_Like_1_C_Termi"/>
    <property type="match status" value="1"/>
</dbReference>
<dbReference type="SFLD" id="SFLDS00005">
    <property type="entry name" value="Isoprenoid_Synthase_Type_I"/>
    <property type="match status" value="1"/>
</dbReference>
<evidence type="ECO:0000256" key="2">
    <source>
        <dbReference type="ARBA" id="ARBA00006333"/>
    </source>
</evidence>
<dbReference type="InterPro" id="IPR050148">
    <property type="entry name" value="Terpene_synthase-like"/>
</dbReference>
<dbReference type="GO" id="GO:0010333">
    <property type="term" value="F:terpene synthase activity"/>
    <property type="evidence" value="ECO:0007669"/>
    <property type="project" value="InterPro"/>
</dbReference>
<keyword evidence="5" id="KW-0456">Lyase</keyword>
<dbReference type="PANTHER" id="PTHR31225:SF0">
    <property type="entry name" value="S-(+)-LINALOOL SYNTHASE, CHLOROPLASTIC"/>
    <property type="match status" value="1"/>
</dbReference>
<dbReference type="GO" id="GO:0120251">
    <property type="term" value="P:hydrocarbon biosynthetic process"/>
    <property type="evidence" value="ECO:0007669"/>
    <property type="project" value="UniProtKB-ARBA"/>
</dbReference>